<dbReference type="Pfam" id="PF22624">
    <property type="entry name" value="AASDHPPT_N"/>
    <property type="match status" value="1"/>
</dbReference>
<comment type="similarity">
    <text evidence="1">Belongs to the P-Pant transferase superfamily. Gsp/Sfp/HetI/AcpT family.</text>
</comment>
<accession>A0ABV4JNK7</accession>
<gene>
    <name evidence="5" type="ORF">AB2Z07_02120</name>
</gene>
<dbReference type="PANTHER" id="PTHR12215">
    <property type="entry name" value="PHOSPHOPANTETHEINE TRANSFERASE"/>
    <property type="match status" value="1"/>
</dbReference>
<evidence type="ECO:0000256" key="2">
    <source>
        <dbReference type="ARBA" id="ARBA00022679"/>
    </source>
</evidence>
<keyword evidence="6" id="KW-1185">Reference proteome</keyword>
<dbReference type="InterPro" id="IPR050559">
    <property type="entry name" value="P-Pant_transferase_sf"/>
</dbReference>
<evidence type="ECO:0000259" key="3">
    <source>
        <dbReference type="Pfam" id="PF01648"/>
    </source>
</evidence>
<dbReference type="InterPro" id="IPR008278">
    <property type="entry name" value="4-PPantetheinyl_Trfase_dom"/>
</dbReference>
<dbReference type="Proteomes" id="UP001568358">
    <property type="component" value="Unassembled WGS sequence"/>
</dbReference>
<evidence type="ECO:0000256" key="1">
    <source>
        <dbReference type="ARBA" id="ARBA00010990"/>
    </source>
</evidence>
<reference evidence="5 6" key="1">
    <citation type="submission" date="2024-07" db="EMBL/GenBank/DDBJ databases">
        <title>Active virus-host system and metabolic interactions in a Lokiarchaeon culture.</title>
        <authorList>
            <person name="Ponce Toledo R.I."/>
            <person name="Rodrigues Oliveira T."/>
            <person name="Schleper C."/>
        </authorList>
    </citation>
    <scope>NUCLEOTIDE SEQUENCE [LARGE SCALE GENOMIC DNA]</scope>
    <source>
        <strain evidence="5 6">B35</strain>
    </source>
</reference>
<sequence length="243" mass="28158">MHLDIDEAGDTEDIESSRSQIVWCSEALMPRLSINAIHIWMQEFAQVQFCPSWFNFLDHDEKARAKEYVTPELYERYVIAHFFVRKVLARYLNCSPEHVFLYRGRYGKPMLGNDQLSFSISHTDKRVLVAVSADSSIGIDAEEIGDIPEWELIARRWFSREELEWLFAQPDIPEAFLHCWVRREALLKAHGAGFELPFERIRMPTCSGCAQVLLAQEHFVIKNVNVHCAPAVAQWVCALAYRL</sequence>
<evidence type="ECO:0000313" key="5">
    <source>
        <dbReference type="EMBL" id="MEZ6852338.1"/>
    </source>
</evidence>
<comment type="caution">
    <text evidence="5">The sequence shown here is derived from an EMBL/GenBank/DDBJ whole genome shotgun (WGS) entry which is preliminary data.</text>
</comment>
<dbReference type="RefSeq" id="WP_051177196.1">
    <property type="nucleotide sequence ID" value="NZ_JBFSOO010000001.1"/>
</dbReference>
<dbReference type="SUPFAM" id="SSF56214">
    <property type="entry name" value="4'-phosphopantetheinyl transferase"/>
    <property type="match status" value="2"/>
</dbReference>
<evidence type="ECO:0000259" key="4">
    <source>
        <dbReference type="Pfam" id="PF22624"/>
    </source>
</evidence>
<evidence type="ECO:0000313" key="6">
    <source>
        <dbReference type="Proteomes" id="UP001568358"/>
    </source>
</evidence>
<protein>
    <submittedName>
        <fullName evidence="5">4'-phosphopantetheinyl transferase superfamily protein</fullName>
    </submittedName>
</protein>
<dbReference type="PANTHER" id="PTHR12215:SF10">
    <property type="entry name" value="L-AMINOADIPATE-SEMIALDEHYDE DEHYDROGENASE-PHOSPHOPANTETHEINYL TRANSFERASE"/>
    <property type="match status" value="1"/>
</dbReference>
<dbReference type="Gene3D" id="3.90.470.20">
    <property type="entry name" value="4'-phosphopantetheinyl transferase domain"/>
    <property type="match status" value="2"/>
</dbReference>
<dbReference type="EMBL" id="JBFSOO010000001">
    <property type="protein sequence ID" value="MEZ6852338.1"/>
    <property type="molecule type" value="Genomic_DNA"/>
</dbReference>
<organism evidence="5 6">
    <name type="scientific">Halodesulfovibrio aestuarii</name>
    <dbReference type="NCBI Taxonomy" id="126333"/>
    <lineage>
        <taxon>Bacteria</taxon>
        <taxon>Pseudomonadati</taxon>
        <taxon>Thermodesulfobacteriota</taxon>
        <taxon>Desulfovibrionia</taxon>
        <taxon>Desulfovibrionales</taxon>
        <taxon>Desulfovibrionaceae</taxon>
        <taxon>Halodesulfovibrio</taxon>
    </lineage>
</organism>
<dbReference type="GO" id="GO:0016740">
    <property type="term" value="F:transferase activity"/>
    <property type="evidence" value="ECO:0007669"/>
    <property type="project" value="UniProtKB-KW"/>
</dbReference>
<name>A0ABV4JNK7_9BACT</name>
<proteinExistence type="inferred from homology"/>
<dbReference type="InterPro" id="IPR037143">
    <property type="entry name" value="4-PPantetheinyl_Trfase_dom_sf"/>
</dbReference>
<feature type="domain" description="4'-phosphopantetheinyl transferase" evidence="3">
    <location>
        <begin position="136"/>
        <end position="212"/>
    </location>
</feature>
<dbReference type="InterPro" id="IPR055066">
    <property type="entry name" value="AASDHPPT_N"/>
</dbReference>
<keyword evidence="2 5" id="KW-0808">Transferase</keyword>
<dbReference type="Pfam" id="PF01648">
    <property type="entry name" value="ACPS"/>
    <property type="match status" value="1"/>
</dbReference>
<feature type="domain" description="4'-phosphopantetheinyl transferase N-terminal" evidence="4">
    <location>
        <begin position="54"/>
        <end position="131"/>
    </location>
</feature>